<evidence type="ECO:0000256" key="2">
    <source>
        <dbReference type="ARBA" id="ARBA00022980"/>
    </source>
</evidence>
<proteinExistence type="inferred from homology"/>
<dbReference type="EMBL" id="CP046276">
    <property type="protein sequence ID" value="QGS51401.1"/>
    <property type="molecule type" value="Genomic_DNA"/>
</dbReference>
<dbReference type="InterPro" id="IPR011332">
    <property type="entry name" value="Ribosomal_zn-bd"/>
</dbReference>
<evidence type="ECO:0000256" key="4">
    <source>
        <dbReference type="ARBA" id="ARBA00035176"/>
    </source>
</evidence>
<dbReference type="AlphaFoldDB" id="A0A6I6C940"/>
<dbReference type="Proteomes" id="UP000424468">
    <property type="component" value="Chromosome"/>
</dbReference>
<dbReference type="GO" id="GO:0003735">
    <property type="term" value="F:structural constituent of ribosome"/>
    <property type="evidence" value="ECO:0007669"/>
    <property type="project" value="InterPro"/>
</dbReference>
<keyword evidence="3 5" id="KW-0687">Ribonucleoprotein</keyword>
<comment type="similarity">
    <text evidence="1 5">Belongs to the bacterial ribosomal protein bL33 family.</text>
</comment>
<dbReference type="OrthoDB" id="197660at2"/>
<dbReference type="NCBIfam" id="NF001764">
    <property type="entry name" value="PRK00504.1"/>
    <property type="match status" value="1"/>
</dbReference>
<dbReference type="HAMAP" id="MF_00294">
    <property type="entry name" value="Ribosomal_bL33"/>
    <property type="match status" value="1"/>
</dbReference>
<keyword evidence="7" id="KW-1185">Reference proteome</keyword>
<dbReference type="SUPFAM" id="SSF57829">
    <property type="entry name" value="Zn-binding ribosomal proteins"/>
    <property type="match status" value="1"/>
</dbReference>
<evidence type="ECO:0000256" key="5">
    <source>
        <dbReference type="HAMAP-Rule" id="MF_00294"/>
    </source>
</evidence>
<keyword evidence="2 5" id="KW-0689">Ribosomal protein</keyword>
<dbReference type="InterPro" id="IPR001705">
    <property type="entry name" value="Ribosomal_bL33"/>
</dbReference>
<dbReference type="GO" id="GO:0005737">
    <property type="term" value="C:cytoplasm"/>
    <property type="evidence" value="ECO:0007669"/>
    <property type="project" value="UniProtKB-ARBA"/>
</dbReference>
<evidence type="ECO:0000313" key="7">
    <source>
        <dbReference type="Proteomes" id="UP000424468"/>
    </source>
</evidence>
<dbReference type="NCBIfam" id="TIGR01023">
    <property type="entry name" value="rpmG_bact"/>
    <property type="match status" value="1"/>
</dbReference>
<dbReference type="GO" id="GO:0006412">
    <property type="term" value="P:translation"/>
    <property type="evidence" value="ECO:0007669"/>
    <property type="project" value="UniProtKB-UniRule"/>
</dbReference>
<organism evidence="6 7">
    <name type="scientific">Spiroplasma tabanidicola</name>
    <dbReference type="NCBI Taxonomy" id="324079"/>
    <lineage>
        <taxon>Bacteria</taxon>
        <taxon>Bacillati</taxon>
        <taxon>Mycoplasmatota</taxon>
        <taxon>Mollicutes</taxon>
        <taxon>Entomoplasmatales</taxon>
        <taxon>Spiroplasmataceae</taxon>
        <taxon>Spiroplasma</taxon>
    </lineage>
</organism>
<protein>
    <recommendedName>
        <fullName evidence="4 5">Large ribosomal subunit protein bL33</fullName>
    </recommendedName>
</protein>
<evidence type="ECO:0000256" key="3">
    <source>
        <dbReference type="ARBA" id="ARBA00023274"/>
    </source>
</evidence>
<reference evidence="6 7" key="1">
    <citation type="submission" date="2019-11" db="EMBL/GenBank/DDBJ databases">
        <title>Complete genome sequence of Spiroplasma tabanidicola TAUS-1 (DSM 22603).</title>
        <authorList>
            <person name="Huang C.-T."/>
            <person name="Lin Y.-C."/>
            <person name="Kuo C.-H."/>
        </authorList>
    </citation>
    <scope>NUCLEOTIDE SEQUENCE [LARGE SCALE GENOMIC DNA]</scope>
    <source>
        <strain evidence="6 7">TAUS-1</strain>
    </source>
</reference>
<name>A0A6I6C940_9MOLU</name>
<evidence type="ECO:0000256" key="1">
    <source>
        <dbReference type="ARBA" id="ARBA00007596"/>
    </source>
</evidence>
<dbReference type="Gene3D" id="2.20.28.120">
    <property type="entry name" value="Ribosomal protein L33"/>
    <property type="match status" value="1"/>
</dbReference>
<evidence type="ECO:0000313" key="6">
    <source>
        <dbReference type="EMBL" id="QGS51401.1"/>
    </source>
</evidence>
<dbReference type="InterPro" id="IPR038584">
    <property type="entry name" value="Ribosomal_bL33_sf"/>
</dbReference>
<dbReference type="GO" id="GO:0005840">
    <property type="term" value="C:ribosome"/>
    <property type="evidence" value="ECO:0007669"/>
    <property type="project" value="UniProtKB-KW"/>
</dbReference>
<dbReference type="Pfam" id="PF00471">
    <property type="entry name" value="Ribosomal_L33"/>
    <property type="match status" value="1"/>
</dbReference>
<gene>
    <name evidence="5 6" type="primary">rpmG</name>
    <name evidence="6" type="ORF">STABA_v1c00340</name>
</gene>
<dbReference type="KEGG" id="stab:STABA_v1c00340"/>
<accession>A0A6I6C940</accession>
<sequence>MAISSNKKILLVCEECLSRNYSLQKSTISQRDRLVIKKFCNKCNLRTVHKESR</sequence>
<dbReference type="RefSeq" id="WP_156005302.1">
    <property type="nucleotide sequence ID" value="NZ_CP046276.1"/>
</dbReference>
<dbReference type="GO" id="GO:1990904">
    <property type="term" value="C:ribonucleoprotein complex"/>
    <property type="evidence" value="ECO:0007669"/>
    <property type="project" value="UniProtKB-KW"/>
</dbReference>